<dbReference type="Proteomes" id="UP000694850">
    <property type="component" value="Unplaced"/>
</dbReference>
<name>A0AC54ZCB1_ORYAF</name>
<sequence>MATTSKPVISLQPPWTLAFQGETVLLTCNGIDSSRKITWYHGSIKTETTGKNFEAHDSGEYRCQIQDSPSSKPVHLQFSSAPLILQVPVSVFQGEPVVLRCRGNKDVIPNSLTIYKDGKVLKNDSEFHIHQASLKNNGEYFCKGIKKSEDFISSNTVKIQVEGSPVILTCEIQLPPQRSDTQIQFRFLRDNKTLGYGWSYSPEYRIKAIWSTGYYSCTVKTVTSNKWKQSQSVQIPVQIPLSQPILTRRPSETKVFEGDIVTFYCEAQKGSLPILYQLYHENIILNKTKVFSSRTVSFSLPLTSGHSGKYYCSAENGLGTQLSRALSLDVKVPVSQPLFTLSSPETKIFEGDKVTFYCEAQRGSFPILYHLHHENVTLYKIQVFRRGPVSFHLSVTSQHSGKYHCSAENGQGVQHSTTVSLTILVPVSQPVLTLRPSETEAFEGDIVTFYCEAQRGSLPIVYQLYHENIILEKTQVFSSRTISFNLHLTSEHSGKYHCSAENELGTQLSKALSLDIRVPVSQPVLTLRPSGARVLEGDLMTLYCKAQRGSPHILYQFYHESVILGSHSNPYEGGASFSLSLTAEHSGNYFCSADNGQGPQRSEAVSLFVTVPLSHPVLTLKSPRAQAVVGDVVELHCEAQRGSPPILYRFYHKDGILRNSSAPSGGGTSFSFSLTEEHSGNYHCTADNDVGAQNSNTMSLNVVVPVSCPVLTLRASRAQPVVGDVVELHCEAWRGSPPILYQFYHEDVTLGNSSSSFGGGVSFNLSLTIEHSGNYSCEADNGLGAQRSEVVTLFIKGLTGSRSGPVATGITGGLLSIMGLAAVALLWYYWFSRKTGLVIIIPTMSGFLGNSGIFVSHRSPSNSDNQEPTYDNVPAWVELQPVYSNVNLKEDVVYSEVQCKREEKTHAVASTPGLLKDKDASIVGFLQFRGVIPTSVSATQVFNP</sequence>
<keyword evidence="1" id="KW-1185">Reference proteome</keyword>
<accession>A0AC54ZCB1</accession>
<gene>
    <name evidence="2" type="primary">FCRL5</name>
</gene>
<proteinExistence type="predicted"/>
<organism evidence="1 2">
    <name type="scientific">Orycteropus afer afer</name>
    <dbReference type="NCBI Taxonomy" id="1230840"/>
    <lineage>
        <taxon>Eukaryota</taxon>
        <taxon>Metazoa</taxon>
        <taxon>Chordata</taxon>
        <taxon>Craniata</taxon>
        <taxon>Vertebrata</taxon>
        <taxon>Euteleostomi</taxon>
        <taxon>Mammalia</taxon>
        <taxon>Eutheria</taxon>
        <taxon>Afrotheria</taxon>
        <taxon>Tubulidentata</taxon>
        <taxon>Orycteropodidae</taxon>
        <taxon>Orycteropus</taxon>
    </lineage>
</organism>
<evidence type="ECO:0000313" key="1">
    <source>
        <dbReference type="Proteomes" id="UP000694850"/>
    </source>
</evidence>
<evidence type="ECO:0000313" key="2">
    <source>
        <dbReference type="RefSeq" id="XP_042637819.1"/>
    </source>
</evidence>
<dbReference type="RefSeq" id="XP_042637819.1">
    <property type="nucleotide sequence ID" value="XM_042781885.1"/>
</dbReference>
<protein>
    <submittedName>
        <fullName evidence="2">Fc receptor-like protein 5</fullName>
    </submittedName>
</protein>
<reference evidence="2" key="1">
    <citation type="submission" date="2025-08" db="UniProtKB">
        <authorList>
            <consortium name="RefSeq"/>
        </authorList>
    </citation>
    <scope>IDENTIFICATION</scope>
</reference>